<protein>
    <submittedName>
        <fullName evidence="1">Uncharacterized protein</fullName>
    </submittedName>
</protein>
<reference evidence="1" key="1">
    <citation type="journal article" date="2023" name="PhytoFront">
        <title>Draft Genome Resources of Seven Strains of Tilletia horrida, Causal Agent of Kernel Smut of Rice.</title>
        <authorList>
            <person name="Khanal S."/>
            <person name="Antony Babu S."/>
            <person name="Zhou X.G."/>
        </authorList>
    </citation>
    <scope>NUCLEOTIDE SEQUENCE</scope>
    <source>
        <strain evidence="1">TX3</strain>
    </source>
</reference>
<name>A0AAN6GF88_9BASI</name>
<comment type="caution">
    <text evidence="1">The sequence shown here is derived from an EMBL/GenBank/DDBJ whole genome shotgun (WGS) entry which is preliminary data.</text>
</comment>
<dbReference type="Proteomes" id="UP001176521">
    <property type="component" value="Unassembled WGS sequence"/>
</dbReference>
<proteinExistence type="predicted"/>
<keyword evidence="2" id="KW-1185">Reference proteome</keyword>
<gene>
    <name evidence="1" type="ORF">OC842_001658</name>
</gene>
<evidence type="ECO:0000313" key="2">
    <source>
        <dbReference type="Proteomes" id="UP001176521"/>
    </source>
</evidence>
<organism evidence="1 2">
    <name type="scientific">Tilletia horrida</name>
    <dbReference type="NCBI Taxonomy" id="155126"/>
    <lineage>
        <taxon>Eukaryota</taxon>
        <taxon>Fungi</taxon>
        <taxon>Dikarya</taxon>
        <taxon>Basidiomycota</taxon>
        <taxon>Ustilaginomycotina</taxon>
        <taxon>Exobasidiomycetes</taxon>
        <taxon>Tilletiales</taxon>
        <taxon>Tilletiaceae</taxon>
        <taxon>Tilletia</taxon>
    </lineage>
</organism>
<accession>A0AAN6GF88</accession>
<sequence length="271" mass="30288">MSADDSYAVLPLVELSEEQQERLQEEIWDIRKNGESMEDLAVHLLPFQPQCKAKSIQQLLELALHKPDDEASGGKFLADVFGLSQSDLDDIHHCCFFAVDERGAASLTDDAEEAFNVLAVHIESISLRYFYANEIFQPWNEDDEAVSYLKNNPAQDSSVARLKLLKASQRCAESEVEASEGSVPWDQYASFHCNVADAEAVLTRTEGKDAEALDEVRLVRLTAIRAELQPAALTMRAAEVQHAPDMYSARKHTKILAAWLVPFVTEGRTLH</sequence>
<evidence type="ECO:0000313" key="1">
    <source>
        <dbReference type="EMBL" id="KAK0537350.1"/>
    </source>
</evidence>
<dbReference type="EMBL" id="JAPDMQ010000061">
    <property type="protein sequence ID" value="KAK0537350.1"/>
    <property type="molecule type" value="Genomic_DNA"/>
</dbReference>
<dbReference type="AlphaFoldDB" id="A0AAN6GF88"/>